<reference evidence="3" key="1">
    <citation type="journal article" date="2014" name="Front. Microbiol.">
        <title>High frequency of phylogenetically diverse reductive dehalogenase-homologous genes in deep subseafloor sedimentary metagenomes.</title>
        <authorList>
            <person name="Kawai M."/>
            <person name="Futagami T."/>
            <person name="Toyoda A."/>
            <person name="Takaki Y."/>
            <person name="Nishi S."/>
            <person name="Hori S."/>
            <person name="Arai W."/>
            <person name="Tsubouchi T."/>
            <person name="Morono Y."/>
            <person name="Uchiyama I."/>
            <person name="Ito T."/>
            <person name="Fujiyama A."/>
            <person name="Inagaki F."/>
            <person name="Takami H."/>
        </authorList>
    </citation>
    <scope>NUCLEOTIDE SEQUENCE</scope>
    <source>
        <strain evidence="3">Expedition CK06-06</strain>
    </source>
</reference>
<name>X1PH37_9ZZZZ</name>
<evidence type="ECO:0008006" key="4">
    <source>
        <dbReference type="Google" id="ProtNLM"/>
    </source>
</evidence>
<dbReference type="AlphaFoldDB" id="X1PH37"/>
<dbReference type="SUPFAM" id="SSF54631">
    <property type="entry name" value="CBS-domain pair"/>
    <property type="match status" value="1"/>
</dbReference>
<dbReference type="PROSITE" id="PS51901">
    <property type="entry name" value="ACP_MB"/>
    <property type="match status" value="1"/>
</dbReference>
<sequence length="104" mass="11793">LPSSTIEETINRMKKFKFYRIPVVKNGELVGLITIRDILNFYPELSQDLKELDLIKEETKKLKRLRKAKARDVIENGVCGECGNPGTLYRVNGMLICGSCMSSI</sequence>
<protein>
    <recommendedName>
        <fullName evidence="4">CBS domain-containing protein</fullName>
    </recommendedName>
</protein>
<comment type="caution">
    <text evidence="3">The sequence shown here is derived from an EMBL/GenBank/DDBJ whole genome shotgun (WGS) entry which is preliminary data.</text>
</comment>
<dbReference type="InterPro" id="IPR046342">
    <property type="entry name" value="CBS_dom_sf"/>
</dbReference>
<feature type="domain" description="CBS" evidence="1">
    <location>
        <begin position="1"/>
        <end position="49"/>
    </location>
</feature>
<dbReference type="InterPro" id="IPR000644">
    <property type="entry name" value="CBS_dom"/>
</dbReference>
<dbReference type="InterPro" id="IPR044065">
    <property type="entry name" value="ACP_MB"/>
</dbReference>
<accession>X1PH37</accession>
<gene>
    <name evidence="3" type="ORF">S06H3_60227</name>
</gene>
<proteinExistence type="predicted"/>
<dbReference type="Pfam" id="PF00571">
    <property type="entry name" value="CBS"/>
    <property type="match status" value="1"/>
</dbReference>
<dbReference type="PROSITE" id="PS51371">
    <property type="entry name" value="CBS"/>
    <property type="match status" value="1"/>
</dbReference>
<dbReference type="Gene3D" id="3.10.580.10">
    <property type="entry name" value="CBS-domain"/>
    <property type="match status" value="1"/>
</dbReference>
<dbReference type="EMBL" id="BARV01039260">
    <property type="protein sequence ID" value="GAI55612.1"/>
    <property type="molecule type" value="Genomic_DNA"/>
</dbReference>
<evidence type="ECO:0000259" key="2">
    <source>
        <dbReference type="PROSITE" id="PS51901"/>
    </source>
</evidence>
<feature type="domain" description="ACP-type MB" evidence="2">
    <location>
        <begin position="74"/>
        <end position="104"/>
    </location>
</feature>
<feature type="non-terminal residue" evidence="3">
    <location>
        <position position="1"/>
    </location>
</feature>
<organism evidence="3">
    <name type="scientific">marine sediment metagenome</name>
    <dbReference type="NCBI Taxonomy" id="412755"/>
    <lineage>
        <taxon>unclassified sequences</taxon>
        <taxon>metagenomes</taxon>
        <taxon>ecological metagenomes</taxon>
    </lineage>
</organism>
<evidence type="ECO:0000313" key="3">
    <source>
        <dbReference type="EMBL" id="GAI55612.1"/>
    </source>
</evidence>
<evidence type="ECO:0000259" key="1">
    <source>
        <dbReference type="PROSITE" id="PS51371"/>
    </source>
</evidence>
<dbReference type="SMART" id="SM00116">
    <property type="entry name" value="CBS"/>
    <property type="match status" value="1"/>
</dbReference>